<evidence type="ECO:0000256" key="2">
    <source>
        <dbReference type="ARBA" id="ARBA00022729"/>
    </source>
</evidence>
<dbReference type="PANTHER" id="PTHR22835">
    <property type="entry name" value="ZINC FINGER FYVE DOMAIN CONTAINING PROTEIN"/>
    <property type="match status" value="1"/>
</dbReference>
<dbReference type="Gene3D" id="3.40.50.1110">
    <property type="entry name" value="SGNH hydrolase"/>
    <property type="match status" value="1"/>
</dbReference>
<dbReference type="InterPro" id="IPR001087">
    <property type="entry name" value="GDSL"/>
</dbReference>
<feature type="chain" id="PRO_5044721465" description="GDSL esterase/lipase" evidence="5">
    <location>
        <begin position="25"/>
        <end position="394"/>
    </location>
</feature>
<reference evidence="7 8" key="2">
    <citation type="submission" date="2024-10" db="EMBL/GenBank/DDBJ databases">
        <authorList>
            <person name="Ryan C."/>
        </authorList>
    </citation>
    <scope>NUCLEOTIDE SEQUENCE [LARGE SCALE GENOMIC DNA]</scope>
</reference>
<accession>A0ABC9A3I3</accession>
<dbReference type="InterPro" id="IPR035669">
    <property type="entry name" value="SGNH_plant_lipase-like"/>
</dbReference>
<dbReference type="SUPFAM" id="SSF52266">
    <property type="entry name" value="SGNH hydrolase"/>
    <property type="match status" value="1"/>
</dbReference>
<evidence type="ECO:0000256" key="5">
    <source>
        <dbReference type="SAM" id="SignalP"/>
    </source>
</evidence>
<dbReference type="Pfam" id="PF00657">
    <property type="entry name" value="Lipase_GDSL"/>
    <property type="match status" value="1"/>
</dbReference>
<evidence type="ECO:0000313" key="7">
    <source>
        <dbReference type="EMBL" id="CAL4970772.1"/>
    </source>
</evidence>
<organism evidence="7 8">
    <name type="scientific">Urochloa decumbens</name>
    <dbReference type="NCBI Taxonomy" id="240449"/>
    <lineage>
        <taxon>Eukaryota</taxon>
        <taxon>Viridiplantae</taxon>
        <taxon>Streptophyta</taxon>
        <taxon>Embryophyta</taxon>
        <taxon>Tracheophyta</taxon>
        <taxon>Spermatophyta</taxon>
        <taxon>Magnoliopsida</taxon>
        <taxon>Liliopsida</taxon>
        <taxon>Poales</taxon>
        <taxon>Poaceae</taxon>
        <taxon>PACMAD clade</taxon>
        <taxon>Panicoideae</taxon>
        <taxon>Panicodae</taxon>
        <taxon>Paniceae</taxon>
        <taxon>Melinidinae</taxon>
        <taxon>Urochloa</taxon>
    </lineage>
</organism>
<feature type="signal peptide" evidence="5">
    <location>
        <begin position="1"/>
        <end position="24"/>
    </location>
</feature>
<keyword evidence="8" id="KW-1185">Reference proteome</keyword>
<dbReference type="AlphaFoldDB" id="A0ABC9A3I3"/>
<reference evidence="8" key="1">
    <citation type="submission" date="2024-06" db="EMBL/GenBank/DDBJ databases">
        <authorList>
            <person name="Ryan C."/>
        </authorList>
    </citation>
    <scope>NUCLEOTIDE SEQUENCE [LARGE SCALE GENOMIC DNA]</scope>
</reference>
<dbReference type="PANTHER" id="PTHR22835:SF620">
    <property type="entry name" value="OS01G0223000 PROTEIN"/>
    <property type="match status" value="1"/>
</dbReference>
<evidence type="ECO:0000256" key="4">
    <source>
        <dbReference type="ARBA" id="ARBA00023180"/>
    </source>
</evidence>
<dbReference type="EMBL" id="OZ075112">
    <property type="protein sequence ID" value="CAL4970772.1"/>
    <property type="molecule type" value="Genomic_DNA"/>
</dbReference>
<evidence type="ECO:0008006" key="9">
    <source>
        <dbReference type="Google" id="ProtNLM"/>
    </source>
</evidence>
<dbReference type="InterPro" id="IPR036514">
    <property type="entry name" value="SGNH_hydro_sf"/>
</dbReference>
<dbReference type="Proteomes" id="UP001497457">
    <property type="component" value="Chromosome 2b"/>
</dbReference>
<evidence type="ECO:0000313" key="6">
    <source>
        <dbReference type="EMBL" id="CAL4952456.1"/>
    </source>
</evidence>
<comment type="similarity">
    <text evidence="1">Belongs to the 'GDSL' lipolytic enzyme family.</text>
</comment>
<dbReference type="Proteomes" id="UP001497457">
    <property type="component" value="Chromosome 17b"/>
</dbReference>
<name>A0ABC9A3I3_9POAL</name>
<dbReference type="CDD" id="cd01837">
    <property type="entry name" value="SGNH_plant_lipase_like"/>
    <property type="match status" value="1"/>
</dbReference>
<keyword evidence="4" id="KW-0325">Glycoprotein</keyword>
<protein>
    <recommendedName>
        <fullName evidence="9">GDSL esterase/lipase</fullName>
    </recommendedName>
</protein>
<evidence type="ECO:0000256" key="3">
    <source>
        <dbReference type="ARBA" id="ARBA00022801"/>
    </source>
</evidence>
<evidence type="ECO:0000313" key="8">
    <source>
        <dbReference type="Proteomes" id="UP001497457"/>
    </source>
</evidence>
<evidence type="ECO:0000256" key="1">
    <source>
        <dbReference type="ARBA" id="ARBA00008668"/>
    </source>
</evidence>
<keyword evidence="2 5" id="KW-0732">Signal</keyword>
<proteinExistence type="inferred from homology"/>
<dbReference type="EMBL" id="OZ075127">
    <property type="protein sequence ID" value="CAL4952456.1"/>
    <property type="molecule type" value="Genomic_DNA"/>
</dbReference>
<sequence length="394" mass="42943">MQIMRSSLCAAAVVLVLLFSPWNKQPVQLASAAASSPDAQPHYDSIFCLGDSFIDTGNNPAVFGWYKITDPVTRLPYGSTFFNRPTGRNCDGRLIVDFIAEGLKLPFVPPYLGPPFGSPSQTSNGTFRHGASFAVGGATALDAEFYHSRGIPPGPTKFPLNTSLSVQLEWLESHLKPSLCNTTKECEELFGRSLFFVGEFGVNDYQFAIGGKMKDADVRSDVVPPIQEAIRQAIEKLIKLGAKTLVVPGVIPLGCSPMILSIFPEPDPTRYDSAGCIERHNELARHHNTVLQKSLDEIRGKNPGVKIIYADFFSTILEMIESPPKFGFRKDILQVCCGGPGKHNYNMTVPCGDKKATTCSHPSASVYWDGIHFTEAANRHVASNWLSSISSGGK</sequence>
<gene>
    <name evidence="6" type="ORF">URODEC1_LOCUS39524</name>
    <name evidence="7" type="ORF">URODEC1_LOCUS50266</name>
</gene>
<keyword evidence="3" id="KW-0378">Hydrolase</keyword>
<dbReference type="GO" id="GO:0016787">
    <property type="term" value="F:hydrolase activity"/>
    <property type="evidence" value="ECO:0007669"/>
    <property type="project" value="UniProtKB-KW"/>
</dbReference>